<dbReference type="EMBL" id="CP133548">
    <property type="protein sequence ID" value="WMS86389.1"/>
    <property type="molecule type" value="Genomic_DNA"/>
</dbReference>
<evidence type="ECO:0000313" key="6">
    <source>
        <dbReference type="Proteomes" id="UP001239782"/>
    </source>
</evidence>
<proteinExistence type="inferred from homology"/>
<organism evidence="5 6">
    <name type="scientific">Pleionea litopenaei</name>
    <dbReference type="NCBI Taxonomy" id="3070815"/>
    <lineage>
        <taxon>Bacteria</taxon>
        <taxon>Pseudomonadati</taxon>
        <taxon>Pseudomonadota</taxon>
        <taxon>Gammaproteobacteria</taxon>
        <taxon>Oceanospirillales</taxon>
        <taxon>Pleioneaceae</taxon>
        <taxon>Pleionea</taxon>
    </lineage>
</organism>
<dbReference type="InterPro" id="IPR036388">
    <property type="entry name" value="WH-like_DNA-bd_sf"/>
</dbReference>
<dbReference type="Pfam" id="PF03965">
    <property type="entry name" value="Penicillinase_R"/>
    <property type="match status" value="1"/>
</dbReference>
<keyword evidence="2" id="KW-0805">Transcription regulation</keyword>
<dbReference type="Proteomes" id="UP001239782">
    <property type="component" value="Chromosome"/>
</dbReference>
<gene>
    <name evidence="5" type="ORF">Q9312_14290</name>
</gene>
<reference evidence="5 6" key="1">
    <citation type="submission" date="2023-08" db="EMBL/GenBank/DDBJ databases">
        <title>Pleionea litopenaei sp. nov., isolated from stomach of juvenile Litopenaeus vannamei.</title>
        <authorList>
            <person name="Rho A.M."/>
            <person name="Hwang C.Y."/>
        </authorList>
    </citation>
    <scope>NUCLEOTIDE SEQUENCE [LARGE SCALE GENOMIC DNA]</scope>
    <source>
        <strain evidence="5 6">HL-JVS1</strain>
    </source>
</reference>
<protein>
    <submittedName>
        <fullName evidence="5">BlaI/MecI/CopY family transcriptional regulator</fullName>
    </submittedName>
</protein>
<dbReference type="Gene3D" id="1.10.10.10">
    <property type="entry name" value="Winged helix-like DNA-binding domain superfamily/Winged helix DNA-binding domain"/>
    <property type="match status" value="1"/>
</dbReference>
<dbReference type="KEGG" id="plei:Q9312_14290"/>
<evidence type="ECO:0000256" key="4">
    <source>
        <dbReference type="ARBA" id="ARBA00023163"/>
    </source>
</evidence>
<dbReference type="PIRSF" id="PIRSF019455">
    <property type="entry name" value="CopR_AtkY"/>
    <property type="match status" value="1"/>
</dbReference>
<name>A0AA51RRZ6_9GAMM</name>
<dbReference type="RefSeq" id="WP_309201534.1">
    <property type="nucleotide sequence ID" value="NZ_CP133548.1"/>
</dbReference>
<accession>A0AA51RRZ6</accession>
<keyword evidence="6" id="KW-1185">Reference proteome</keyword>
<evidence type="ECO:0000313" key="5">
    <source>
        <dbReference type="EMBL" id="WMS86389.1"/>
    </source>
</evidence>
<keyword evidence="3" id="KW-0238">DNA-binding</keyword>
<dbReference type="InterPro" id="IPR005650">
    <property type="entry name" value="BlaI_family"/>
</dbReference>
<dbReference type="GO" id="GO:0003677">
    <property type="term" value="F:DNA binding"/>
    <property type="evidence" value="ECO:0007669"/>
    <property type="project" value="UniProtKB-KW"/>
</dbReference>
<comment type="similarity">
    <text evidence="1">Belongs to the BlaI transcriptional regulatory family.</text>
</comment>
<dbReference type="Gene3D" id="1.10.4040.10">
    <property type="entry name" value="Penicillinase repressor domain"/>
    <property type="match status" value="1"/>
</dbReference>
<evidence type="ECO:0000256" key="1">
    <source>
        <dbReference type="ARBA" id="ARBA00011046"/>
    </source>
</evidence>
<evidence type="ECO:0000256" key="2">
    <source>
        <dbReference type="ARBA" id="ARBA00023015"/>
    </source>
</evidence>
<dbReference type="GO" id="GO:0045892">
    <property type="term" value="P:negative regulation of DNA-templated transcription"/>
    <property type="evidence" value="ECO:0007669"/>
    <property type="project" value="InterPro"/>
</dbReference>
<keyword evidence="4" id="KW-0804">Transcription</keyword>
<sequence>MTISDSELYIMDILWSQSPLNANQIVERLPTALDWTDKTAKTLINRLLKKGALDFQKEGRHYLYFPTITRQEIQSTTSKQILSRLFNGKLSTLVSHFADHEKLSDKEIAELEKIIKDMKP</sequence>
<dbReference type="AlphaFoldDB" id="A0AA51RRZ6"/>
<evidence type="ECO:0000256" key="3">
    <source>
        <dbReference type="ARBA" id="ARBA00023125"/>
    </source>
</evidence>
<dbReference type="InterPro" id="IPR036390">
    <property type="entry name" value="WH_DNA-bd_sf"/>
</dbReference>
<dbReference type="SUPFAM" id="SSF46785">
    <property type="entry name" value="Winged helix' DNA-binding domain"/>
    <property type="match status" value="1"/>
</dbReference>